<protein>
    <recommendedName>
        <fullName evidence="1">Reverse transcriptase/retrotransposon-derived protein RNase H-like domain-containing protein</fullName>
    </recommendedName>
</protein>
<sequence>MHQSRTIDSIINKNVVFYWGEEQDKAFELPKYKLTHALIMMPPDLHKTFEVESNASEMGTAAVLMKEKKHIAYFSEKFSGATFNYPSYDKELYALV</sequence>
<feature type="domain" description="Reverse transcriptase/retrotransposon-derived protein RNase H-like" evidence="1">
    <location>
        <begin position="19"/>
        <end position="96"/>
    </location>
</feature>
<name>A0AAV2F9R4_9ROSI</name>
<evidence type="ECO:0000313" key="2">
    <source>
        <dbReference type="EMBL" id="CAL1394712.1"/>
    </source>
</evidence>
<keyword evidence="3" id="KW-1185">Reference proteome</keyword>
<dbReference type="Proteomes" id="UP001497516">
    <property type="component" value="Chromosome 6"/>
</dbReference>
<dbReference type="PANTHER" id="PTHR35046:SF9">
    <property type="entry name" value="RNA-DIRECTED DNA POLYMERASE"/>
    <property type="match status" value="1"/>
</dbReference>
<dbReference type="AlphaFoldDB" id="A0AAV2F9R4"/>
<dbReference type="InterPro" id="IPR043502">
    <property type="entry name" value="DNA/RNA_pol_sf"/>
</dbReference>
<dbReference type="InterPro" id="IPR041577">
    <property type="entry name" value="RT_RNaseH_2"/>
</dbReference>
<evidence type="ECO:0000313" key="3">
    <source>
        <dbReference type="Proteomes" id="UP001497516"/>
    </source>
</evidence>
<proteinExistence type="predicted"/>
<dbReference type="Pfam" id="PF17919">
    <property type="entry name" value="RT_RNaseH_2"/>
    <property type="match status" value="1"/>
</dbReference>
<evidence type="ECO:0000259" key="1">
    <source>
        <dbReference type="Pfam" id="PF17919"/>
    </source>
</evidence>
<dbReference type="SUPFAM" id="SSF56672">
    <property type="entry name" value="DNA/RNA polymerases"/>
    <property type="match status" value="1"/>
</dbReference>
<accession>A0AAV2F9R4</accession>
<gene>
    <name evidence="2" type="ORF">LTRI10_LOCUS35197</name>
</gene>
<dbReference type="EMBL" id="OZ034819">
    <property type="protein sequence ID" value="CAL1394712.1"/>
    <property type="molecule type" value="Genomic_DNA"/>
</dbReference>
<reference evidence="2 3" key="1">
    <citation type="submission" date="2024-04" db="EMBL/GenBank/DDBJ databases">
        <authorList>
            <person name="Fracassetti M."/>
        </authorList>
    </citation>
    <scope>NUCLEOTIDE SEQUENCE [LARGE SCALE GENOMIC DNA]</scope>
</reference>
<organism evidence="2 3">
    <name type="scientific">Linum trigynum</name>
    <dbReference type="NCBI Taxonomy" id="586398"/>
    <lineage>
        <taxon>Eukaryota</taxon>
        <taxon>Viridiplantae</taxon>
        <taxon>Streptophyta</taxon>
        <taxon>Embryophyta</taxon>
        <taxon>Tracheophyta</taxon>
        <taxon>Spermatophyta</taxon>
        <taxon>Magnoliopsida</taxon>
        <taxon>eudicotyledons</taxon>
        <taxon>Gunneridae</taxon>
        <taxon>Pentapetalae</taxon>
        <taxon>rosids</taxon>
        <taxon>fabids</taxon>
        <taxon>Malpighiales</taxon>
        <taxon>Linaceae</taxon>
        <taxon>Linum</taxon>
    </lineage>
</organism>
<dbReference type="PANTHER" id="PTHR35046">
    <property type="entry name" value="ZINC KNUCKLE (CCHC-TYPE) FAMILY PROTEIN"/>
    <property type="match status" value="1"/>
</dbReference>